<feature type="region of interest" description="Disordered" evidence="1">
    <location>
        <begin position="1"/>
        <end position="26"/>
    </location>
</feature>
<proteinExistence type="predicted"/>
<evidence type="ECO:0000256" key="1">
    <source>
        <dbReference type="SAM" id="MobiDB-lite"/>
    </source>
</evidence>
<gene>
    <name evidence="2" type="ORF">GCM10011374_38970</name>
</gene>
<keyword evidence="3" id="KW-1185">Reference proteome</keyword>
<dbReference type="EMBL" id="BMEQ01000039">
    <property type="protein sequence ID" value="GGG70605.1"/>
    <property type="molecule type" value="Genomic_DNA"/>
</dbReference>
<reference evidence="2" key="1">
    <citation type="journal article" date="2014" name="Int. J. Syst. Evol. Microbiol.">
        <title>Complete genome sequence of Corynebacterium casei LMG S-19264T (=DSM 44701T), isolated from a smear-ripened cheese.</title>
        <authorList>
            <consortium name="US DOE Joint Genome Institute (JGI-PGF)"/>
            <person name="Walter F."/>
            <person name="Albersmeier A."/>
            <person name="Kalinowski J."/>
            <person name="Ruckert C."/>
        </authorList>
    </citation>
    <scope>NUCLEOTIDE SEQUENCE</scope>
    <source>
        <strain evidence="2">CGMCC 1.12187</strain>
    </source>
</reference>
<name>A0A917M076_9MICC</name>
<evidence type="ECO:0000313" key="3">
    <source>
        <dbReference type="Proteomes" id="UP000638848"/>
    </source>
</evidence>
<reference evidence="2" key="2">
    <citation type="submission" date="2020-09" db="EMBL/GenBank/DDBJ databases">
        <authorList>
            <person name="Sun Q."/>
            <person name="Zhou Y."/>
        </authorList>
    </citation>
    <scope>NUCLEOTIDE SEQUENCE</scope>
    <source>
        <strain evidence="2">CGMCC 1.12187</strain>
    </source>
</reference>
<dbReference type="AlphaFoldDB" id="A0A917M076"/>
<sequence length="160" mass="17296">MATQSTARKHLPTPPSAHAPEPAPETLDSSYLESLVEAAGGAQALVADGVESDYVQPVDVEKLLGAVAPEEVVSAVLAIRQEHLETFWRVDNTAFQSAVTGFIADRPFLTVDDAMRAVLRSFGVRAKLLPDHAPLGHWDEQGWQLVETDVTDLSQARVLT</sequence>
<organism evidence="2 3">
    <name type="scientific">Kocuria dechangensis</name>
    <dbReference type="NCBI Taxonomy" id="1176249"/>
    <lineage>
        <taxon>Bacteria</taxon>
        <taxon>Bacillati</taxon>
        <taxon>Actinomycetota</taxon>
        <taxon>Actinomycetes</taxon>
        <taxon>Micrococcales</taxon>
        <taxon>Micrococcaceae</taxon>
        <taxon>Kocuria</taxon>
    </lineage>
</organism>
<dbReference type="Proteomes" id="UP000638848">
    <property type="component" value="Unassembled WGS sequence"/>
</dbReference>
<dbReference type="RefSeq" id="WP_188540192.1">
    <property type="nucleotide sequence ID" value="NZ_BMEQ01000039.1"/>
</dbReference>
<accession>A0A917M076</accession>
<protein>
    <submittedName>
        <fullName evidence="2">Uncharacterized protein</fullName>
    </submittedName>
</protein>
<comment type="caution">
    <text evidence="2">The sequence shown here is derived from an EMBL/GenBank/DDBJ whole genome shotgun (WGS) entry which is preliminary data.</text>
</comment>
<evidence type="ECO:0000313" key="2">
    <source>
        <dbReference type="EMBL" id="GGG70605.1"/>
    </source>
</evidence>
<feature type="compositionally biased region" description="Pro residues" evidence="1">
    <location>
        <begin position="12"/>
        <end position="23"/>
    </location>
</feature>